<gene>
    <name evidence="1" type="ORF">Pfra01_001530000</name>
</gene>
<reference evidence="1" key="1">
    <citation type="submission" date="2023-04" db="EMBL/GenBank/DDBJ databases">
        <title>Phytophthora fragariaefolia NBRC 109709.</title>
        <authorList>
            <person name="Ichikawa N."/>
            <person name="Sato H."/>
            <person name="Tonouchi N."/>
        </authorList>
    </citation>
    <scope>NUCLEOTIDE SEQUENCE</scope>
    <source>
        <strain evidence="1">NBRC 109709</strain>
    </source>
</reference>
<dbReference type="AlphaFoldDB" id="A0A9W6XRF1"/>
<dbReference type="OrthoDB" id="194358at2759"/>
<name>A0A9W6XRF1_9STRA</name>
<comment type="caution">
    <text evidence="1">The sequence shown here is derived from an EMBL/GenBank/DDBJ whole genome shotgun (WGS) entry which is preliminary data.</text>
</comment>
<dbReference type="Proteomes" id="UP001165121">
    <property type="component" value="Unassembled WGS sequence"/>
</dbReference>
<accession>A0A9W6XRF1</accession>
<sequence length="246" mass="28448">MEAASRAKPSVLKELLRYGNLSPVGETVFDCMNDNANREIIERACRIWSPENAALFPVEFRQASLAYALVSKRQKEAYEAERVATRRELIQLKQVLQRKCVDAKVRYDQDKRGSSFEPTLMRRLLSIEAADLRYDAERQALLLEIQNAVDKLRESERPLFIPEVIILNILSFCARHWFDVDPLSNKSTKDKLTKKKKKMPHSRSKVLMLLNVPPTSLRPPPDQLPQGLEEEFSSFQRTLKVPQIRQ</sequence>
<protein>
    <submittedName>
        <fullName evidence="1">Unnamed protein product</fullName>
    </submittedName>
</protein>
<evidence type="ECO:0000313" key="2">
    <source>
        <dbReference type="Proteomes" id="UP001165121"/>
    </source>
</evidence>
<keyword evidence="2" id="KW-1185">Reference proteome</keyword>
<evidence type="ECO:0000313" key="1">
    <source>
        <dbReference type="EMBL" id="GMF44228.1"/>
    </source>
</evidence>
<proteinExistence type="predicted"/>
<dbReference type="EMBL" id="BSXT01001653">
    <property type="protein sequence ID" value="GMF44228.1"/>
    <property type="molecule type" value="Genomic_DNA"/>
</dbReference>
<organism evidence="1 2">
    <name type="scientific">Phytophthora fragariaefolia</name>
    <dbReference type="NCBI Taxonomy" id="1490495"/>
    <lineage>
        <taxon>Eukaryota</taxon>
        <taxon>Sar</taxon>
        <taxon>Stramenopiles</taxon>
        <taxon>Oomycota</taxon>
        <taxon>Peronosporomycetes</taxon>
        <taxon>Peronosporales</taxon>
        <taxon>Peronosporaceae</taxon>
        <taxon>Phytophthora</taxon>
    </lineage>
</organism>